<dbReference type="PANTHER" id="PTHR37468:SF1">
    <property type="entry name" value="SULFATE TRANSPORTER CYSZ"/>
    <property type="match status" value="1"/>
</dbReference>
<name>A0ABV0KQU7_9CYAN</name>
<accession>A0ABV0KQU7</accession>
<evidence type="ECO:0000256" key="2">
    <source>
        <dbReference type="ARBA" id="ARBA00022448"/>
    </source>
</evidence>
<sequence>MTEESDFKLLHRVGSLPVGFVAGPTYPLQALLLLQKTPQLWGCVAIPIMVNVAIGAALYAGLLLPAWRGIGQWASGIPLWLAQWVAGLPSWASRLLTWVPTGATFLDDVLRFLLAIALFVLTGLLLVQFGAILGAPWYGNLAEQTERLRMGQLPIGSPSLSRAVQDIWRAITFQLKKLLLTLVLGLPLLVLNFLPPVGTAIASVGGVALAALLVGLDFLDAPLERRRLSFRRKLGVFGRSLPASATFSWSCLVLVSIPFVSLLAVPICVAAGTLFCCDRVLPYLPESQDPESSIQS</sequence>
<evidence type="ECO:0000256" key="9">
    <source>
        <dbReference type="ARBA" id="ARBA00023136"/>
    </source>
</evidence>
<dbReference type="EMBL" id="JAMPLM010000039">
    <property type="protein sequence ID" value="MEP1061611.1"/>
    <property type="molecule type" value="Genomic_DNA"/>
</dbReference>
<dbReference type="Pfam" id="PF07264">
    <property type="entry name" value="EI24"/>
    <property type="match status" value="1"/>
</dbReference>
<evidence type="ECO:0000256" key="4">
    <source>
        <dbReference type="ARBA" id="ARBA00022519"/>
    </source>
</evidence>
<evidence type="ECO:0000256" key="3">
    <source>
        <dbReference type="ARBA" id="ARBA00022475"/>
    </source>
</evidence>
<evidence type="ECO:0000256" key="6">
    <source>
        <dbReference type="ARBA" id="ARBA00022692"/>
    </source>
</evidence>
<reference evidence="11 12" key="1">
    <citation type="submission" date="2022-04" db="EMBL/GenBank/DDBJ databases">
        <title>Positive selection, recombination, and allopatry shape intraspecific diversity of widespread and dominant cyanobacteria.</title>
        <authorList>
            <person name="Wei J."/>
            <person name="Shu W."/>
            <person name="Hu C."/>
        </authorList>
    </citation>
    <scope>NUCLEOTIDE SEQUENCE [LARGE SCALE GENOMIC DNA]</scope>
    <source>
        <strain evidence="11 12">AS-A4</strain>
    </source>
</reference>
<comment type="subcellular location">
    <subcellularLocation>
        <location evidence="1">Membrane</location>
        <topology evidence="1">Multi-pass membrane protein</topology>
    </subcellularLocation>
</comment>
<feature type="transmembrane region" description="Helical" evidence="10">
    <location>
        <begin position="240"/>
        <end position="267"/>
    </location>
</feature>
<keyword evidence="3" id="KW-1003">Cell membrane</keyword>
<keyword evidence="7 10" id="KW-1133">Transmembrane helix</keyword>
<evidence type="ECO:0000256" key="1">
    <source>
        <dbReference type="ARBA" id="ARBA00004141"/>
    </source>
</evidence>
<evidence type="ECO:0000313" key="11">
    <source>
        <dbReference type="EMBL" id="MEP1061611.1"/>
    </source>
</evidence>
<evidence type="ECO:0000313" key="12">
    <source>
        <dbReference type="Proteomes" id="UP001476950"/>
    </source>
</evidence>
<evidence type="ECO:0000256" key="7">
    <source>
        <dbReference type="ARBA" id="ARBA00022989"/>
    </source>
</evidence>
<evidence type="ECO:0000256" key="8">
    <source>
        <dbReference type="ARBA" id="ARBA00023032"/>
    </source>
</evidence>
<dbReference type="InterPro" id="IPR059112">
    <property type="entry name" value="CysZ/EI24"/>
</dbReference>
<keyword evidence="12" id="KW-1185">Reference proteome</keyword>
<organism evidence="11 12">
    <name type="scientific">Stenomitos frigidus AS-A4</name>
    <dbReference type="NCBI Taxonomy" id="2933935"/>
    <lineage>
        <taxon>Bacteria</taxon>
        <taxon>Bacillati</taxon>
        <taxon>Cyanobacteriota</taxon>
        <taxon>Cyanophyceae</taxon>
        <taxon>Leptolyngbyales</taxon>
        <taxon>Leptolyngbyaceae</taxon>
        <taxon>Stenomitos</taxon>
    </lineage>
</organism>
<feature type="transmembrane region" description="Helical" evidence="10">
    <location>
        <begin position="200"/>
        <end position="219"/>
    </location>
</feature>
<keyword evidence="4" id="KW-0997">Cell inner membrane</keyword>
<protein>
    <submittedName>
        <fullName evidence="11">EI24 domain-containing protein</fullName>
    </submittedName>
</protein>
<evidence type="ECO:0000256" key="10">
    <source>
        <dbReference type="SAM" id="Phobius"/>
    </source>
</evidence>
<keyword evidence="9 10" id="KW-0472">Membrane</keyword>
<dbReference type="PANTHER" id="PTHR37468">
    <property type="entry name" value="SULFATE TRANSPORTER CYSZ"/>
    <property type="match status" value="1"/>
</dbReference>
<keyword evidence="6 10" id="KW-0812">Transmembrane</keyword>
<dbReference type="Proteomes" id="UP001476950">
    <property type="component" value="Unassembled WGS sequence"/>
</dbReference>
<proteinExistence type="predicted"/>
<keyword evidence="8" id="KW-0764">Sulfate transport</keyword>
<gene>
    <name evidence="11" type="ORF">NDI38_24740</name>
</gene>
<comment type="caution">
    <text evidence="11">The sequence shown here is derived from an EMBL/GenBank/DDBJ whole genome shotgun (WGS) entry which is preliminary data.</text>
</comment>
<keyword evidence="5" id="KW-0028">Amino-acid biosynthesis</keyword>
<feature type="transmembrane region" description="Helical" evidence="10">
    <location>
        <begin position="178"/>
        <end position="194"/>
    </location>
</feature>
<feature type="transmembrane region" description="Helical" evidence="10">
    <location>
        <begin position="112"/>
        <end position="139"/>
    </location>
</feature>
<evidence type="ECO:0000256" key="5">
    <source>
        <dbReference type="ARBA" id="ARBA00022605"/>
    </source>
</evidence>
<dbReference type="InterPro" id="IPR050480">
    <property type="entry name" value="CysZ-like"/>
</dbReference>
<feature type="transmembrane region" description="Helical" evidence="10">
    <location>
        <begin position="39"/>
        <end position="61"/>
    </location>
</feature>
<keyword evidence="2" id="KW-0813">Transport</keyword>